<accession>A0AC35U4V3</accession>
<organism evidence="1 2">
    <name type="scientific">Rhabditophanes sp. KR3021</name>
    <dbReference type="NCBI Taxonomy" id="114890"/>
    <lineage>
        <taxon>Eukaryota</taxon>
        <taxon>Metazoa</taxon>
        <taxon>Ecdysozoa</taxon>
        <taxon>Nematoda</taxon>
        <taxon>Chromadorea</taxon>
        <taxon>Rhabditida</taxon>
        <taxon>Tylenchina</taxon>
        <taxon>Panagrolaimomorpha</taxon>
        <taxon>Strongyloidoidea</taxon>
        <taxon>Alloionematidae</taxon>
        <taxon>Rhabditophanes</taxon>
    </lineage>
</organism>
<evidence type="ECO:0000313" key="1">
    <source>
        <dbReference type="Proteomes" id="UP000095286"/>
    </source>
</evidence>
<reference evidence="2" key="1">
    <citation type="submission" date="2016-11" db="UniProtKB">
        <authorList>
            <consortium name="WormBaseParasite"/>
        </authorList>
    </citation>
    <scope>IDENTIFICATION</scope>
    <source>
        <strain evidence="2">KR3021</strain>
    </source>
</reference>
<evidence type="ECO:0000313" key="2">
    <source>
        <dbReference type="WBParaSite" id="RSKR_0000719200.1"/>
    </source>
</evidence>
<dbReference type="WBParaSite" id="RSKR_0000719200.1">
    <property type="protein sequence ID" value="RSKR_0000719200.1"/>
    <property type="gene ID" value="RSKR_0000719200"/>
</dbReference>
<protein>
    <submittedName>
        <fullName evidence="2">MARVEL domain-containing protein</fullName>
    </submittedName>
</protein>
<sequence length="167" mass="18190">MAENGVLLLTTALKFGITILTIAVLGLLDPRYVTAYISINYEIVIIYLIAAMTLVYCIISVIMFFVMRCRDAEDQMSLTNCSLFEIVIAAAGAIGWMIVCGIGGTVSQRTIIDTGERFGWLAACAGISVGLFLAIGALFFLNLWQTKISDPDRKNKHSSQYSAGFQA</sequence>
<proteinExistence type="predicted"/>
<name>A0AC35U4V3_9BILA</name>
<dbReference type="Proteomes" id="UP000095286">
    <property type="component" value="Unplaced"/>
</dbReference>